<gene>
    <name evidence="2" type="ORF">Sdia_60140</name>
</gene>
<dbReference type="Gene3D" id="3.90.25.10">
    <property type="entry name" value="UDP-galactose 4-epimerase, domain 1"/>
    <property type="match status" value="1"/>
</dbReference>
<evidence type="ECO:0000313" key="2">
    <source>
        <dbReference type="EMBL" id="GFH75246.1"/>
    </source>
</evidence>
<dbReference type="Pfam" id="PF05368">
    <property type="entry name" value="NmrA"/>
    <property type="match status" value="1"/>
</dbReference>
<dbReference type="EMBL" id="BLLN01000006">
    <property type="protein sequence ID" value="GFH75246.1"/>
    <property type="molecule type" value="Genomic_DNA"/>
</dbReference>
<protein>
    <submittedName>
        <fullName evidence="2">NmrA family protein</fullName>
    </submittedName>
</protein>
<evidence type="ECO:0000313" key="3">
    <source>
        <dbReference type="Proteomes" id="UP000472710"/>
    </source>
</evidence>
<dbReference type="PANTHER" id="PTHR43162">
    <property type="match status" value="1"/>
</dbReference>
<dbReference type="SUPFAM" id="SSF51735">
    <property type="entry name" value="NAD(P)-binding Rossmann-fold domains"/>
    <property type="match status" value="1"/>
</dbReference>
<name>A0ABQ1CY36_STRDI</name>
<organism evidence="2 3">
    <name type="scientific">Streptomyces diastaticus subsp. diastaticus</name>
    <dbReference type="NCBI Taxonomy" id="68040"/>
    <lineage>
        <taxon>Bacteria</taxon>
        <taxon>Bacillati</taxon>
        <taxon>Actinomycetota</taxon>
        <taxon>Actinomycetes</taxon>
        <taxon>Kitasatosporales</taxon>
        <taxon>Streptomycetaceae</taxon>
        <taxon>Streptomyces</taxon>
        <taxon>Streptomyces diastaticus group</taxon>
    </lineage>
</organism>
<dbReference type="PANTHER" id="PTHR43162:SF1">
    <property type="entry name" value="PRESTALK A DIFFERENTIATION PROTEIN A"/>
    <property type="match status" value="1"/>
</dbReference>
<comment type="caution">
    <text evidence="2">The sequence shown here is derived from an EMBL/GenBank/DDBJ whole genome shotgun (WGS) entry which is preliminary data.</text>
</comment>
<dbReference type="InterPro" id="IPR036291">
    <property type="entry name" value="NAD(P)-bd_dom_sf"/>
</dbReference>
<dbReference type="GeneID" id="95073377"/>
<proteinExistence type="predicted"/>
<evidence type="ECO:0000259" key="1">
    <source>
        <dbReference type="Pfam" id="PF05368"/>
    </source>
</evidence>
<dbReference type="RefSeq" id="WP_189500707.1">
    <property type="nucleotide sequence ID" value="NZ_BLLN01000006.1"/>
</dbReference>
<feature type="domain" description="NmrA-like" evidence="1">
    <location>
        <begin position="7"/>
        <end position="209"/>
    </location>
</feature>
<reference evidence="2 3" key="1">
    <citation type="submission" date="2020-02" db="EMBL/GenBank/DDBJ databases">
        <title>Whole genome shotgun sequence of Streptomyces diastaticus subsp. diastaticus NBRC 13412.</title>
        <authorList>
            <person name="Ichikawa N."/>
            <person name="Komaki H."/>
            <person name="Tamura T."/>
        </authorList>
    </citation>
    <scope>NUCLEOTIDE SEQUENCE [LARGE SCALE GENOMIC DNA]</scope>
    <source>
        <strain evidence="2 3">NBRC 13412</strain>
    </source>
</reference>
<dbReference type="InterPro" id="IPR008030">
    <property type="entry name" value="NmrA-like"/>
</dbReference>
<sequence length="269" mass="29586">METEPTLVLGATGSVGRRVAARLDALGAHVRPATRNSATRFDWDDQRTWKPALNGVSRLFLMSPDGVPVAPGFVQMAVELGVERMVLLSSRAIETIGDERLLDAERLVRTSGADWTVVRSDWFDQNFDEGHFRTAVRDGRLTVPLGDCRQAFADLDDVADVIALALREDGHTGRTYEVTGPHALSFGEACEVISARTGRPLEFRGEPEDYRAFMTSLGRPEEEVEGEIAAFDALRALGDGKPLDTVPRLLGRSARSFEEYVASVPADRW</sequence>
<dbReference type="Gene3D" id="3.40.50.720">
    <property type="entry name" value="NAD(P)-binding Rossmann-like Domain"/>
    <property type="match status" value="1"/>
</dbReference>
<dbReference type="InterPro" id="IPR051604">
    <property type="entry name" value="Ergot_Alk_Oxidoreductase"/>
</dbReference>
<dbReference type="Proteomes" id="UP000472710">
    <property type="component" value="Unassembled WGS sequence"/>
</dbReference>
<accession>A0ABQ1CY36</accession>
<keyword evidence="3" id="KW-1185">Reference proteome</keyword>